<evidence type="ECO:0000256" key="1">
    <source>
        <dbReference type="ARBA" id="ARBA00008779"/>
    </source>
</evidence>
<dbReference type="PANTHER" id="PTHR42693">
    <property type="entry name" value="ARYLSULFATASE FAMILY MEMBER"/>
    <property type="match status" value="1"/>
</dbReference>
<dbReference type="Gene3D" id="3.40.720.10">
    <property type="entry name" value="Alkaline Phosphatase, subunit A"/>
    <property type="match status" value="1"/>
</dbReference>
<evidence type="ECO:0000256" key="4">
    <source>
        <dbReference type="ARBA" id="ARBA00022837"/>
    </source>
</evidence>
<dbReference type="PROSITE" id="PS00523">
    <property type="entry name" value="SULFATASE_1"/>
    <property type="match status" value="1"/>
</dbReference>
<feature type="signal peptide" evidence="5">
    <location>
        <begin position="1"/>
        <end position="27"/>
    </location>
</feature>
<dbReference type="OrthoDB" id="9803751at2"/>
<evidence type="ECO:0000256" key="5">
    <source>
        <dbReference type="SAM" id="SignalP"/>
    </source>
</evidence>
<keyword evidence="2" id="KW-0479">Metal-binding</keyword>
<organism evidence="7 8">
    <name type="scientific">Volucribacter psittacicida</name>
    <dbReference type="NCBI Taxonomy" id="203482"/>
    <lineage>
        <taxon>Bacteria</taxon>
        <taxon>Pseudomonadati</taxon>
        <taxon>Pseudomonadota</taxon>
        <taxon>Gammaproteobacteria</taxon>
        <taxon>Pasteurellales</taxon>
        <taxon>Pasteurellaceae</taxon>
        <taxon>Volucribacter</taxon>
    </lineage>
</organism>
<gene>
    <name evidence="7" type="ORF">EV694_1873</name>
</gene>
<comment type="caution">
    <text evidence="7">The sequence shown here is derived from an EMBL/GenBank/DDBJ whole genome shotgun (WGS) entry which is preliminary data.</text>
</comment>
<dbReference type="Gene3D" id="3.30.1120.10">
    <property type="match status" value="1"/>
</dbReference>
<dbReference type="SUPFAM" id="SSF53649">
    <property type="entry name" value="Alkaline phosphatase-like"/>
    <property type="match status" value="1"/>
</dbReference>
<dbReference type="InterPro" id="IPR000917">
    <property type="entry name" value="Sulfatase_N"/>
</dbReference>
<feature type="domain" description="Sulfatase N-terminal" evidence="6">
    <location>
        <begin position="33"/>
        <end position="387"/>
    </location>
</feature>
<dbReference type="Pfam" id="PF00884">
    <property type="entry name" value="Sulfatase"/>
    <property type="match status" value="1"/>
</dbReference>
<dbReference type="GO" id="GO:0004065">
    <property type="term" value="F:arylsulfatase activity"/>
    <property type="evidence" value="ECO:0007669"/>
    <property type="project" value="TreeGrafter"/>
</dbReference>
<dbReference type="RefSeq" id="WP_132691774.1">
    <property type="nucleotide sequence ID" value="NZ_SMFT01000005.1"/>
</dbReference>
<dbReference type="InterPro" id="IPR017850">
    <property type="entry name" value="Alkaline_phosphatase_core_sf"/>
</dbReference>
<reference evidence="7 8" key="1">
    <citation type="submission" date="2019-03" db="EMBL/GenBank/DDBJ databases">
        <title>Genomic Encyclopedia of Type Strains, Phase IV (KMG-IV): sequencing the most valuable type-strain genomes for metagenomic binning, comparative biology and taxonomic classification.</title>
        <authorList>
            <person name="Goeker M."/>
        </authorList>
    </citation>
    <scope>NUCLEOTIDE SEQUENCE [LARGE SCALE GENOMIC DNA]</scope>
    <source>
        <strain evidence="7 8">DSM 15534</strain>
    </source>
</reference>
<dbReference type="EMBL" id="SMFT01000005">
    <property type="protein sequence ID" value="TCJ95872.1"/>
    <property type="molecule type" value="Genomic_DNA"/>
</dbReference>
<dbReference type="PROSITE" id="PS00149">
    <property type="entry name" value="SULFATASE_2"/>
    <property type="match status" value="1"/>
</dbReference>
<dbReference type="Proteomes" id="UP000294702">
    <property type="component" value="Unassembled WGS sequence"/>
</dbReference>
<evidence type="ECO:0000256" key="3">
    <source>
        <dbReference type="ARBA" id="ARBA00022801"/>
    </source>
</evidence>
<comment type="similarity">
    <text evidence="1">Belongs to the sulfatase family.</text>
</comment>
<proteinExistence type="inferred from homology"/>
<dbReference type="PANTHER" id="PTHR42693:SF53">
    <property type="entry name" value="ENDO-4-O-SULFATASE"/>
    <property type="match status" value="1"/>
</dbReference>
<keyword evidence="8" id="KW-1185">Reference proteome</keyword>
<dbReference type="AlphaFoldDB" id="A0A4R1FQK3"/>
<evidence type="ECO:0000256" key="2">
    <source>
        <dbReference type="ARBA" id="ARBA00022723"/>
    </source>
</evidence>
<evidence type="ECO:0000259" key="6">
    <source>
        <dbReference type="Pfam" id="PF00884"/>
    </source>
</evidence>
<name>A0A4R1FQK3_9PAST</name>
<evidence type="ECO:0000313" key="7">
    <source>
        <dbReference type="EMBL" id="TCJ95872.1"/>
    </source>
</evidence>
<protein>
    <submittedName>
        <fullName evidence="7">Putative sulfatase</fullName>
    </submittedName>
</protein>
<evidence type="ECO:0000313" key="8">
    <source>
        <dbReference type="Proteomes" id="UP000294702"/>
    </source>
</evidence>
<sequence>MKLTTLNKCLFAATASVAMTQPLYAQAAADTRPNVLVIVMDDLGTGQLDFDLNTLDVENLNQRPVAARYQGDINKMIEAARTAMPNVSALAQQGVKMTNAFVAHPVCGPSRAGIFTGRFPASFGIYSNDDSFNGIPLEVKLLPALLQENGYTTANIGKYHNAKVNRDRSIGRITQPEDLRTRDYHDNFSSVPEAGYFPTDRGFDYSYSFFVSGAALWNSPAFWRNKEPIPAPGYTTHNITNEAIQFIEQAEDKPFFINLAYSVPHIPLEQASPAKYMDRFNTGNVEADKYYASLNAADEGIGKIIEKLKETGKYDNTLIFFLSDNGSVHEAPMPLNGMDNSFKGMLHNGGLRVPFIVSWQGKIPANSQSDSLISAIDILPTVLSAAKIDIPADLKVDGKDLLPLLTGKTQQSPHKYLYWAGPGAKHYSEENQQFWADYWQFITYNRKDPAQNPNLEKASKGSWAVRDQDWTLYFYNDGSNSLQLYHNKVDPAESQNVAAKNPEKVKELKNAFAQWIVKQPYPMEWNPEEFKAIVSSAQSK</sequence>
<keyword evidence="4" id="KW-0106">Calcium</keyword>
<dbReference type="InterPro" id="IPR050738">
    <property type="entry name" value="Sulfatase"/>
</dbReference>
<keyword evidence="3" id="KW-0378">Hydrolase</keyword>
<dbReference type="InterPro" id="IPR024607">
    <property type="entry name" value="Sulfatase_CS"/>
</dbReference>
<feature type="chain" id="PRO_5021025035" evidence="5">
    <location>
        <begin position="28"/>
        <end position="540"/>
    </location>
</feature>
<keyword evidence="5" id="KW-0732">Signal</keyword>
<dbReference type="GO" id="GO:0046872">
    <property type="term" value="F:metal ion binding"/>
    <property type="evidence" value="ECO:0007669"/>
    <property type="project" value="UniProtKB-KW"/>
</dbReference>
<accession>A0A4R1FQK3</accession>